<protein>
    <recommendedName>
        <fullName evidence="2">OCIA domain-containing protein</fullName>
    </recommendedName>
</protein>
<dbReference type="PANTHER" id="PTHR13336:SF2">
    <property type="entry name" value="OCIA DOMAIN-CONTAINING PROTEIN 2"/>
    <property type="match status" value="1"/>
</dbReference>
<dbReference type="GO" id="GO:0005743">
    <property type="term" value="C:mitochondrial inner membrane"/>
    <property type="evidence" value="ECO:0007669"/>
    <property type="project" value="TreeGrafter"/>
</dbReference>
<accession>A0A8D0HIQ9</accession>
<dbReference type="Pfam" id="PF07051">
    <property type="entry name" value="OCIA"/>
    <property type="match status" value="1"/>
</dbReference>
<dbReference type="InterPro" id="IPR040187">
    <property type="entry name" value="OCAD1/2"/>
</dbReference>
<dbReference type="PANTHER" id="PTHR13336">
    <property type="entry name" value="OVARIAN CARCINOMA IMMUNOREACTIVE ANTIGEN"/>
    <property type="match status" value="1"/>
</dbReference>
<keyword evidence="4" id="KW-1185">Reference proteome</keyword>
<proteinExistence type="predicted"/>
<feature type="region of interest" description="Disordered" evidence="1">
    <location>
        <begin position="1"/>
        <end position="25"/>
    </location>
</feature>
<dbReference type="InterPro" id="IPR009764">
    <property type="entry name" value="OCIA_dom"/>
</dbReference>
<feature type="domain" description="OCIA" evidence="2">
    <location>
        <begin position="36"/>
        <end position="82"/>
    </location>
</feature>
<evidence type="ECO:0000256" key="1">
    <source>
        <dbReference type="SAM" id="MobiDB-lite"/>
    </source>
</evidence>
<evidence type="ECO:0000313" key="3">
    <source>
        <dbReference type="Ensembl" id="ENSSPUP00000022375.1"/>
    </source>
</evidence>
<dbReference type="Proteomes" id="UP000694392">
    <property type="component" value="Unplaced"/>
</dbReference>
<reference evidence="3" key="1">
    <citation type="submission" date="2025-08" db="UniProtKB">
        <authorList>
            <consortium name="Ensembl"/>
        </authorList>
    </citation>
    <scope>IDENTIFICATION</scope>
</reference>
<evidence type="ECO:0000313" key="4">
    <source>
        <dbReference type="Proteomes" id="UP000694392"/>
    </source>
</evidence>
<sequence length="83" mass="8890">MTAAPAEGTLQTPQSTEQSPLHCPLSSTDNKKIAAIRKQCREESFWYRALPLSLGGMLVTQGLVFNGTLASNPRFGALPKMAG</sequence>
<feature type="compositionally biased region" description="Polar residues" evidence="1">
    <location>
        <begin position="9"/>
        <end position="19"/>
    </location>
</feature>
<dbReference type="Ensembl" id="ENSSPUT00000023848.1">
    <property type="protein sequence ID" value="ENSSPUP00000022375.1"/>
    <property type="gene ID" value="ENSSPUG00000017180.1"/>
</dbReference>
<evidence type="ECO:0000259" key="2">
    <source>
        <dbReference type="Pfam" id="PF07051"/>
    </source>
</evidence>
<dbReference type="GeneTree" id="ENSGT01070000257049"/>
<name>A0A8D0HIQ9_SPHPU</name>
<organism evidence="3 4">
    <name type="scientific">Sphenodon punctatus</name>
    <name type="common">Tuatara</name>
    <name type="synonym">Hatteria punctata</name>
    <dbReference type="NCBI Taxonomy" id="8508"/>
    <lineage>
        <taxon>Eukaryota</taxon>
        <taxon>Metazoa</taxon>
        <taxon>Chordata</taxon>
        <taxon>Craniata</taxon>
        <taxon>Vertebrata</taxon>
        <taxon>Euteleostomi</taxon>
        <taxon>Lepidosauria</taxon>
        <taxon>Sphenodontia</taxon>
        <taxon>Sphenodontidae</taxon>
        <taxon>Sphenodon</taxon>
    </lineage>
</organism>
<dbReference type="AlphaFoldDB" id="A0A8D0HIQ9"/>
<reference evidence="3" key="2">
    <citation type="submission" date="2025-09" db="UniProtKB">
        <authorList>
            <consortium name="Ensembl"/>
        </authorList>
    </citation>
    <scope>IDENTIFICATION</scope>
</reference>